<dbReference type="InterPro" id="IPR027417">
    <property type="entry name" value="P-loop_NTPase"/>
</dbReference>
<evidence type="ECO:0000256" key="1">
    <source>
        <dbReference type="ARBA" id="ARBA00004240"/>
    </source>
</evidence>
<keyword evidence="11" id="KW-0256">Endoplasmic reticulum</keyword>
<dbReference type="Proteomes" id="UP000525205">
    <property type="component" value="Unassembled WGS sequence"/>
</dbReference>
<dbReference type="EMBL" id="VWPP01000788">
    <property type="protein sequence ID" value="NXE83572.1"/>
    <property type="molecule type" value="Genomic_DNA"/>
</dbReference>
<evidence type="ECO:0000259" key="20">
    <source>
        <dbReference type="PROSITE" id="PS50837"/>
    </source>
</evidence>
<dbReference type="GO" id="GO:0045087">
    <property type="term" value="P:innate immune response"/>
    <property type="evidence" value="ECO:0007669"/>
    <property type="project" value="UniProtKB-KW"/>
</dbReference>
<feature type="domain" description="Pyrin" evidence="19">
    <location>
        <begin position="1"/>
        <end position="94"/>
    </location>
</feature>
<protein>
    <submittedName>
        <fullName evidence="21">NLRP3 protein</fullName>
    </submittedName>
</protein>
<dbReference type="AlphaFoldDB" id="A0A7K8PXG0"/>
<evidence type="ECO:0000256" key="8">
    <source>
        <dbReference type="ARBA" id="ARBA00022737"/>
    </source>
</evidence>
<dbReference type="SUPFAM" id="SSF52540">
    <property type="entry name" value="P-loop containing nucleoside triphosphate hydrolases"/>
    <property type="match status" value="1"/>
</dbReference>
<keyword evidence="10" id="KW-0378">Hydrolase</keyword>
<dbReference type="GO" id="GO:0061702">
    <property type="term" value="C:canonical inflammasome complex"/>
    <property type="evidence" value="ECO:0007669"/>
    <property type="project" value="UniProtKB-SubCell"/>
</dbReference>
<evidence type="ECO:0000256" key="5">
    <source>
        <dbReference type="ARBA" id="ARBA00022490"/>
    </source>
</evidence>
<keyword evidence="8" id="KW-0677">Repeat</keyword>
<comment type="caution">
    <text evidence="21">The sequence shown here is derived from an EMBL/GenBank/DDBJ whole genome shotgun (WGS) entry which is preliminary data.</text>
</comment>
<name>A0A7K8PXG0_COCCO</name>
<evidence type="ECO:0000313" key="21">
    <source>
        <dbReference type="EMBL" id="NXE83572.1"/>
    </source>
</evidence>
<dbReference type="InterPro" id="IPR041075">
    <property type="entry name" value="NOD1/2_WH"/>
</dbReference>
<keyword evidence="14" id="KW-0805">Transcription regulation</keyword>
<dbReference type="Pfam" id="PF17779">
    <property type="entry name" value="WHD_NOD2"/>
    <property type="match status" value="1"/>
</dbReference>
<dbReference type="InterPro" id="IPR007111">
    <property type="entry name" value="NACHT_NTPase"/>
</dbReference>
<dbReference type="GO" id="GO:0005634">
    <property type="term" value="C:nucleus"/>
    <property type="evidence" value="ECO:0007669"/>
    <property type="project" value="UniProtKB-SubCell"/>
</dbReference>
<keyword evidence="12" id="KW-0067">ATP-binding</keyword>
<dbReference type="Pfam" id="PF17776">
    <property type="entry name" value="NLRC4_HD2"/>
    <property type="match status" value="1"/>
</dbReference>
<organism evidence="21 22">
    <name type="scientific">Cochlearius cochlearius</name>
    <name type="common">Boat-billed heron</name>
    <dbReference type="NCBI Taxonomy" id="110676"/>
    <lineage>
        <taxon>Eukaryota</taxon>
        <taxon>Metazoa</taxon>
        <taxon>Chordata</taxon>
        <taxon>Craniata</taxon>
        <taxon>Vertebrata</taxon>
        <taxon>Euteleostomi</taxon>
        <taxon>Archelosauria</taxon>
        <taxon>Archosauria</taxon>
        <taxon>Dinosauria</taxon>
        <taxon>Saurischia</taxon>
        <taxon>Theropoda</taxon>
        <taxon>Coelurosauria</taxon>
        <taxon>Aves</taxon>
        <taxon>Neognathae</taxon>
        <taxon>Neoaves</taxon>
        <taxon>Aequornithes</taxon>
        <taxon>Pelecaniformes</taxon>
        <taxon>Ardeidae</taxon>
        <taxon>Cochlearius</taxon>
    </lineage>
</organism>
<dbReference type="InterPro" id="IPR011029">
    <property type="entry name" value="DEATH-like_dom_sf"/>
</dbReference>
<keyword evidence="9" id="KW-0547">Nucleotide-binding</keyword>
<dbReference type="InterPro" id="IPR041267">
    <property type="entry name" value="NLRP_HD2"/>
</dbReference>
<dbReference type="GO" id="GO:0005524">
    <property type="term" value="F:ATP binding"/>
    <property type="evidence" value="ECO:0007669"/>
    <property type="project" value="UniProtKB-KW"/>
</dbReference>
<reference evidence="21 22" key="1">
    <citation type="submission" date="2019-09" db="EMBL/GenBank/DDBJ databases">
        <title>Bird 10,000 Genomes (B10K) Project - Family phase.</title>
        <authorList>
            <person name="Zhang G."/>
        </authorList>
    </citation>
    <scope>NUCLEOTIDE SEQUENCE [LARGE SCALE GENOMIC DNA]</scope>
    <source>
        <strain evidence="21">B10K-CU-031-03</strain>
        <tissue evidence="21">Muscle</tissue>
    </source>
</reference>
<evidence type="ECO:0000256" key="2">
    <source>
        <dbReference type="ARBA" id="ARBA00004496"/>
    </source>
</evidence>
<dbReference type="CDD" id="cd08321">
    <property type="entry name" value="Pyrin_ASC-like"/>
    <property type="match status" value="1"/>
</dbReference>
<keyword evidence="16" id="KW-0804">Transcription</keyword>
<keyword evidence="5" id="KW-0963">Cytoplasm</keyword>
<dbReference type="GO" id="GO:0012505">
    <property type="term" value="C:endomembrane system"/>
    <property type="evidence" value="ECO:0007669"/>
    <property type="project" value="UniProtKB-SubCell"/>
</dbReference>
<evidence type="ECO:0000256" key="3">
    <source>
        <dbReference type="ARBA" id="ARBA00004555"/>
    </source>
</evidence>
<dbReference type="Gene3D" id="3.40.50.300">
    <property type="entry name" value="P-loop containing nucleotide triphosphate hydrolases"/>
    <property type="match status" value="1"/>
</dbReference>
<evidence type="ECO:0000256" key="12">
    <source>
        <dbReference type="ARBA" id="ARBA00022840"/>
    </source>
</evidence>
<keyword evidence="15" id="KW-0333">Golgi apparatus</keyword>
<feature type="domain" description="NACHT" evidence="20">
    <location>
        <begin position="182"/>
        <end position="385"/>
    </location>
</feature>
<dbReference type="SUPFAM" id="SSF47986">
    <property type="entry name" value="DEATH domain"/>
    <property type="match status" value="1"/>
</dbReference>
<evidence type="ECO:0000256" key="13">
    <source>
        <dbReference type="ARBA" id="ARBA00022843"/>
    </source>
</evidence>
<feature type="non-terminal residue" evidence="21">
    <location>
        <position position="1"/>
    </location>
</feature>
<keyword evidence="22" id="KW-1185">Reference proteome</keyword>
<dbReference type="Pfam" id="PF05729">
    <property type="entry name" value="NACHT"/>
    <property type="match status" value="1"/>
</dbReference>
<dbReference type="PROSITE" id="PS50837">
    <property type="entry name" value="NACHT"/>
    <property type="match status" value="1"/>
</dbReference>
<evidence type="ECO:0000256" key="6">
    <source>
        <dbReference type="ARBA" id="ARBA00022525"/>
    </source>
</evidence>
<proteinExistence type="predicted"/>
<evidence type="ECO:0000256" key="14">
    <source>
        <dbReference type="ARBA" id="ARBA00023015"/>
    </source>
</evidence>
<accession>A0A7K8PXG0</accession>
<keyword evidence="13" id="KW-0832">Ubl conjugation</keyword>
<evidence type="ECO:0000256" key="11">
    <source>
        <dbReference type="ARBA" id="ARBA00022824"/>
    </source>
</evidence>
<evidence type="ECO:0000256" key="7">
    <source>
        <dbReference type="ARBA" id="ARBA00022553"/>
    </source>
</evidence>
<keyword evidence="7" id="KW-0597">Phosphoprotein</keyword>
<feature type="region of interest" description="Disordered" evidence="18">
    <location>
        <begin position="135"/>
        <end position="156"/>
    </location>
</feature>
<evidence type="ECO:0000313" key="22">
    <source>
        <dbReference type="Proteomes" id="UP000525205"/>
    </source>
</evidence>
<keyword evidence="17" id="KW-0395">Inflammatory response</keyword>
<evidence type="ECO:0000259" key="19">
    <source>
        <dbReference type="PROSITE" id="PS50824"/>
    </source>
</evidence>
<comment type="subcellular location">
    <subcellularLocation>
        <location evidence="2">Cytoplasm</location>
    </subcellularLocation>
    <subcellularLocation>
        <location evidence="1">Endoplasmic reticulum</location>
    </subcellularLocation>
    <subcellularLocation>
        <location evidence="3">Golgi apparatus</location>
    </subcellularLocation>
    <subcellularLocation>
        <location evidence="4">Secreted</location>
    </subcellularLocation>
</comment>
<gene>
    <name evidence="21" type="primary">Nlrp3_0</name>
    <name evidence="21" type="ORF">COCCOC_R03876</name>
</gene>
<feature type="non-terminal residue" evidence="21">
    <location>
        <position position="662"/>
    </location>
</feature>
<evidence type="ECO:0000256" key="16">
    <source>
        <dbReference type="ARBA" id="ARBA00023163"/>
    </source>
</evidence>
<dbReference type="GO" id="GO:0006954">
    <property type="term" value="P:inflammatory response"/>
    <property type="evidence" value="ECO:0007669"/>
    <property type="project" value="UniProtKB-KW"/>
</dbReference>
<evidence type="ECO:0000256" key="10">
    <source>
        <dbReference type="ARBA" id="ARBA00022801"/>
    </source>
</evidence>
<dbReference type="Gene3D" id="1.10.533.10">
    <property type="entry name" value="Death Domain, Fas"/>
    <property type="match status" value="1"/>
</dbReference>
<keyword evidence="6" id="KW-0964">Secreted</keyword>
<dbReference type="InterPro" id="IPR050637">
    <property type="entry name" value="NLRP_innate_immun_reg"/>
</dbReference>
<sequence length="662" mass="74644">MAGEERALAVLLQALQGLAPKDFQEFKTKLSEVHVERGWNIPKDSLAKATRPCTLASCMGKNYSKDAAMDIAIGLFEEMNMSDLAEKLLDEKVKEYRRKYREHVVRGFLRYKEANSCLGENLCLSSRYADLTIARKPRSPRGGEHGAAGTGRGYADAGDGPAAVTVTAQTLFKPDEDGQTPQVVVLVGAPGMGKTMTVRKVMVEWVEGSRYAQFDYVFCLDCKDIAFTKEASVADLLSACCPHGRTPAGKILDEQKKILFIFDGFEALGFSSVQPEDELSSDPREVKPLQTTLMSLLKKTVLPESSLLITTRPTALQSLARCLEGEYYAEILGFSEAMREEYFHRYFENDSKADVAFRFARGNEILYSLCVIPVMSWTVCTILEQELSKKKNLMECSKATTRMSLFYLSRLMQCRGRDNPQDLQRFLRKLCLLAADGIWKHKVLFEEKDIKAHGLEQPELLPLFLNEKLSKKGVDHGNIYSFTHLHLQEFFAAMFYVLEDDEETVSESRALAKDVTMLLESYSKSRKDLHLTVRFVFGLVSQKSIEYADEMIGCRISPRAREDLLRWLQGRHGGTSHPSQVLKVSQLDTFHFLFEMNEQSFAQSALGGFTDADLQDVKLTPYDQMALSFCLRQWAGLGCVTLRGCSFGQRDPREEPDTSEPR</sequence>
<dbReference type="PANTHER" id="PTHR45690">
    <property type="entry name" value="NACHT, LRR AND PYD DOMAINS-CONTAINING PROTEIN 12"/>
    <property type="match status" value="1"/>
</dbReference>
<evidence type="ECO:0000256" key="9">
    <source>
        <dbReference type="ARBA" id="ARBA00022741"/>
    </source>
</evidence>
<evidence type="ECO:0000256" key="15">
    <source>
        <dbReference type="ARBA" id="ARBA00023034"/>
    </source>
</evidence>
<evidence type="ECO:0000256" key="17">
    <source>
        <dbReference type="ARBA" id="ARBA00023198"/>
    </source>
</evidence>
<dbReference type="PROSITE" id="PS50824">
    <property type="entry name" value="DAPIN"/>
    <property type="match status" value="1"/>
</dbReference>
<dbReference type="SMART" id="SM01289">
    <property type="entry name" value="PYRIN"/>
    <property type="match status" value="1"/>
</dbReference>
<evidence type="ECO:0000256" key="4">
    <source>
        <dbReference type="ARBA" id="ARBA00004613"/>
    </source>
</evidence>
<dbReference type="PANTHER" id="PTHR45690:SF19">
    <property type="entry name" value="NACHT, LRR AND PYD DOMAINS-CONTAINING PROTEIN 3"/>
    <property type="match status" value="1"/>
</dbReference>
<dbReference type="Pfam" id="PF02758">
    <property type="entry name" value="PYRIN"/>
    <property type="match status" value="1"/>
</dbReference>
<evidence type="ECO:0000256" key="18">
    <source>
        <dbReference type="SAM" id="MobiDB-lite"/>
    </source>
</evidence>
<dbReference type="InterPro" id="IPR004020">
    <property type="entry name" value="DAPIN"/>
</dbReference>